<dbReference type="Gene3D" id="3.40.50.300">
    <property type="entry name" value="P-loop containing nucleotide triphosphate hydrolases"/>
    <property type="match status" value="1"/>
</dbReference>
<dbReference type="GO" id="GO:0016887">
    <property type="term" value="F:ATP hydrolysis activity"/>
    <property type="evidence" value="ECO:0007669"/>
    <property type="project" value="InterPro"/>
</dbReference>
<accession>A0A840GJK1</accession>
<evidence type="ECO:0000256" key="6">
    <source>
        <dbReference type="ARBA" id="ARBA00022840"/>
    </source>
</evidence>
<evidence type="ECO:0000256" key="4">
    <source>
        <dbReference type="ARBA" id="ARBA00022519"/>
    </source>
</evidence>
<keyword evidence="2" id="KW-0813">Transport</keyword>
<keyword evidence="6 10" id="KW-0067">ATP-binding</keyword>
<dbReference type="RefSeq" id="WP_153114753.1">
    <property type="nucleotide sequence ID" value="NZ_JACIGE010000012.1"/>
</dbReference>
<dbReference type="PANTHER" id="PTHR42788:SF18">
    <property type="entry name" value="TAURINE IMPORT ATP-BINDING PROTEIN TAUB"/>
    <property type="match status" value="1"/>
</dbReference>
<keyword evidence="4" id="KW-0997">Cell inner membrane</keyword>
<dbReference type="InterPro" id="IPR003439">
    <property type="entry name" value="ABC_transporter-like_ATP-bd"/>
</dbReference>
<protein>
    <submittedName>
        <fullName evidence="10">Taurine transport system ATP-binding protein</fullName>
    </submittedName>
</protein>
<dbReference type="PROSITE" id="PS00211">
    <property type="entry name" value="ABC_TRANSPORTER_1"/>
    <property type="match status" value="1"/>
</dbReference>
<evidence type="ECO:0000256" key="2">
    <source>
        <dbReference type="ARBA" id="ARBA00022448"/>
    </source>
</evidence>
<comment type="caution">
    <text evidence="10">The sequence shown here is derived from an EMBL/GenBank/DDBJ whole genome shotgun (WGS) entry which is preliminary data.</text>
</comment>
<name>A0A840GJK1_RHOTE</name>
<organism evidence="10 11">
    <name type="scientific">Rhodocyclus tenuis</name>
    <name type="common">Rhodospirillum tenue</name>
    <dbReference type="NCBI Taxonomy" id="1066"/>
    <lineage>
        <taxon>Bacteria</taxon>
        <taxon>Pseudomonadati</taxon>
        <taxon>Pseudomonadota</taxon>
        <taxon>Betaproteobacteria</taxon>
        <taxon>Rhodocyclales</taxon>
        <taxon>Rhodocyclaceae</taxon>
        <taxon>Rhodocyclus</taxon>
    </lineage>
</organism>
<dbReference type="OrthoDB" id="9783039at2"/>
<dbReference type="InterPro" id="IPR050166">
    <property type="entry name" value="ABC_transporter_ATP-bind"/>
</dbReference>
<dbReference type="SMART" id="SM00382">
    <property type="entry name" value="AAA"/>
    <property type="match status" value="1"/>
</dbReference>
<evidence type="ECO:0000259" key="9">
    <source>
        <dbReference type="PROSITE" id="PS50893"/>
    </source>
</evidence>
<evidence type="ECO:0000313" key="11">
    <source>
        <dbReference type="Proteomes" id="UP000587070"/>
    </source>
</evidence>
<dbReference type="Proteomes" id="UP000587070">
    <property type="component" value="Unassembled WGS sequence"/>
</dbReference>
<comment type="similarity">
    <text evidence="1">Belongs to the ABC transporter superfamily.</text>
</comment>
<keyword evidence="7" id="KW-1278">Translocase</keyword>
<evidence type="ECO:0000313" key="10">
    <source>
        <dbReference type="EMBL" id="MBB4248622.1"/>
    </source>
</evidence>
<dbReference type="Pfam" id="PF00005">
    <property type="entry name" value="ABC_tran"/>
    <property type="match status" value="1"/>
</dbReference>
<gene>
    <name evidence="10" type="ORF">GGD90_003021</name>
</gene>
<evidence type="ECO:0000256" key="8">
    <source>
        <dbReference type="ARBA" id="ARBA00023136"/>
    </source>
</evidence>
<evidence type="ECO:0000256" key="3">
    <source>
        <dbReference type="ARBA" id="ARBA00022475"/>
    </source>
</evidence>
<dbReference type="CDD" id="cd03293">
    <property type="entry name" value="ABC_NrtD_SsuB_transporters"/>
    <property type="match status" value="1"/>
</dbReference>
<keyword evidence="8" id="KW-0472">Membrane</keyword>
<dbReference type="InterPro" id="IPR017871">
    <property type="entry name" value="ABC_transporter-like_CS"/>
</dbReference>
<dbReference type="GO" id="GO:0005524">
    <property type="term" value="F:ATP binding"/>
    <property type="evidence" value="ECO:0007669"/>
    <property type="project" value="UniProtKB-KW"/>
</dbReference>
<dbReference type="InterPro" id="IPR003593">
    <property type="entry name" value="AAA+_ATPase"/>
</dbReference>
<sequence length="301" mass="32075">MSLAATLALDTVATDGVQRSAIDRAESLSASAAGAASASAAGPRPALSIRNLSVRFAGKGHDTLALANVDLDIAAGDFVVALGASGCGKTTLLSCIAGFIEPSAGEILLGDQPVRGPGAERGVVFQKHALMPWLDVLGNVEFGLRMRGIDAATRRAIALEKIRAVGLEGCAGQPTYKLSGGMQQRVGIARALAANPEVLLMDEPLGALDALTREQIQELILKLWHAEGKMIFFITHSVEEALFLATRLIVMTPSPGRILHRFELPFSRRYIECGNARQVKSDPDFIRVREEVLTLIHSSHH</sequence>
<evidence type="ECO:0000256" key="5">
    <source>
        <dbReference type="ARBA" id="ARBA00022741"/>
    </source>
</evidence>
<feature type="domain" description="ABC transporter" evidence="9">
    <location>
        <begin position="49"/>
        <end position="278"/>
    </location>
</feature>
<keyword evidence="3" id="KW-1003">Cell membrane</keyword>
<dbReference type="InterPro" id="IPR027417">
    <property type="entry name" value="P-loop_NTPase"/>
</dbReference>
<proteinExistence type="inferred from homology"/>
<dbReference type="PROSITE" id="PS50893">
    <property type="entry name" value="ABC_TRANSPORTER_2"/>
    <property type="match status" value="1"/>
</dbReference>
<reference evidence="10 11" key="1">
    <citation type="submission" date="2020-08" db="EMBL/GenBank/DDBJ databases">
        <title>Genome sequencing of Purple Non-Sulfur Bacteria from various extreme environments.</title>
        <authorList>
            <person name="Mayer M."/>
        </authorList>
    </citation>
    <scope>NUCLEOTIDE SEQUENCE [LARGE SCALE GENOMIC DNA]</scope>
    <source>
        <strain evidence="10 11">2761</strain>
    </source>
</reference>
<evidence type="ECO:0000256" key="1">
    <source>
        <dbReference type="ARBA" id="ARBA00005417"/>
    </source>
</evidence>
<dbReference type="SUPFAM" id="SSF52540">
    <property type="entry name" value="P-loop containing nucleoside triphosphate hydrolases"/>
    <property type="match status" value="1"/>
</dbReference>
<dbReference type="AlphaFoldDB" id="A0A840GJK1"/>
<dbReference type="PANTHER" id="PTHR42788">
    <property type="entry name" value="TAURINE IMPORT ATP-BINDING PROTEIN-RELATED"/>
    <property type="match status" value="1"/>
</dbReference>
<keyword evidence="11" id="KW-1185">Reference proteome</keyword>
<keyword evidence="5" id="KW-0547">Nucleotide-binding</keyword>
<evidence type="ECO:0000256" key="7">
    <source>
        <dbReference type="ARBA" id="ARBA00022967"/>
    </source>
</evidence>
<dbReference type="EMBL" id="JACIGE010000012">
    <property type="protein sequence ID" value="MBB4248622.1"/>
    <property type="molecule type" value="Genomic_DNA"/>
</dbReference>